<keyword evidence="2" id="KW-1185">Reference proteome</keyword>
<reference evidence="1 2" key="1">
    <citation type="journal article" date="2018" name="Mycol. Prog.">
        <title>Coniella lustricola, a new species from submerged detritus.</title>
        <authorList>
            <person name="Raudabaugh D.B."/>
            <person name="Iturriaga T."/>
            <person name="Carver A."/>
            <person name="Mondo S."/>
            <person name="Pangilinan J."/>
            <person name="Lipzen A."/>
            <person name="He G."/>
            <person name="Amirebrahimi M."/>
            <person name="Grigoriev I.V."/>
            <person name="Miller A.N."/>
        </authorList>
    </citation>
    <scope>NUCLEOTIDE SEQUENCE [LARGE SCALE GENOMIC DNA]</scope>
    <source>
        <strain evidence="1 2">B22-T-1</strain>
    </source>
</reference>
<dbReference type="Proteomes" id="UP000241462">
    <property type="component" value="Unassembled WGS sequence"/>
</dbReference>
<dbReference type="InParanoid" id="A0A2T3ALP5"/>
<name>A0A2T3ALP5_9PEZI</name>
<gene>
    <name evidence="1" type="ORF">BD289DRAFT_220584</name>
</gene>
<dbReference type="AlphaFoldDB" id="A0A2T3ALP5"/>
<evidence type="ECO:0000313" key="2">
    <source>
        <dbReference type="Proteomes" id="UP000241462"/>
    </source>
</evidence>
<dbReference type="EMBL" id="KZ678376">
    <property type="protein sequence ID" value="PSS03284.1"/>
    <property type="molecule type" value="Genomic_DNA"/>
</dbReference>
<protein>
    <submittedName>
        <fullName evidence="1">Uncharacterized protein</fullName>
    </submittedName>
</protein>
<organism evidence="1 2">
    <name type="scientific">Coniella lustricola</name>
    <dbReference type="NCBI Taxonomy" id="2025994"/>
    <lineage>
        <taxon>Eukaryota</taxon>
        <taxon>Fungi</taxon>
        <taxon>Dikarya</taxon>
        <taxon>Ascomycota</taxon>
        <taxon>Pezizomycotina</taxon>
        <taxon>Sordariomycetes</taxon>
        <taxon>Sordariomycetidae</taxon>
        <taxon>Diaporthales</taxon>
        <taxon>Schizoparmaceae</taxon>
        <taxon>Coniella</taxon>
    </lineage>
</organism>
<sequence length="201" mass="22445">MWIWSHSPRIFHQSDPWSGIPRFCSRHPEPAGFWHGHLDPSSTLRNMCDPRLAHVSADTIEGSKSWSAFASWFSQLYLRRPLLGFSQAQETHEPFYATTKTTMSFSLKPVGAQKLVSGGQSRTALLLLVPWIFFTQENILSLGLDIFLRRYVHSRTVDSGTSFPISLFTGSSAAPFQSGFSGHVAGRPFSVRTDTATKALL</sequence>
<proteinExistence type="predicted"/>
<evidence type="ECO:0000313" key="1">
    <source>
        <dbReference type="EMBL" id="PSS03284.1"/>
    </source>
</evidence>
<accession>A0A2T3ALP5</accession>